<dbReference type="EMBL" id="QGTZ01000001">
    <property type="protein sequence ID" value="PWW45469.1"/>
    <property type="molecule type" value="Genomic_DNA"/>
</dbReference>
<evidence type="ECO:0000313" key="3">
    <source>
        <dbReference type="Proteomes" id="UP000247078"/>
    </source>
</evidence>
<comment type="caution">
    <text evidence="1">The sequence shown here is derived from an EMBL/GenBank/DDBJ whole genome shotgun (WGS) entry which is preliminary data.</text>
</comment>
<name>A0A855Y400_9BACL</name>
<evidence type="ECO:0000313" key="2">
    <source>
        <dbReference type="EMBL" id="RAI84484.1"/>
    </source>
</evidence>
<dbReference type="EMBL" id="QLLI01000025">
    <property type="protein sequence ID" value="RAI84484.1"/>
    <property type="molecule type" value="Genomic_DNA"/>
</dbReference>
<dbReference type="OrthoDB" id="9991228at2"/>
<protein>
    <submittedName>
        <fullName evidence="1">Uncharacterized protein</fullName>
    </submittedName>
</protein>
<evidence type="ECO:0000313" key="1">
    <source>
        <dbReference type="EMBL" id="PWW45469.1"/>
    </source>
</evidence>
<dbReference type="Proteomes" id="UP000248827">
    <property type="component" value="Unassembled WGS sequence"/>
</dbReference>
<organism evidence="1 3">
    <name type="scientific">Paenibacillus pabuli</name>
    <dbReference type="NCBI Taxonomy" id="1472"/>
    <lineage>
        <taxon>Bacteria</taxon>
        <taxon>Bacillati</taxon>
        <taxon>Bacillota</taxon>
        <taxon>Bacilli</taxon>
        <taxon>Bacillales</taxon>
        <taxon>Paenibacillaceae</taxon>
        <taxon>Paenibacillus</taxon>
    </lineage>
</organism>
<evidence type="ECO:0000313" key="4">
    <source>
        <dbReference type="Proteomes" id="UP000248827"/>
    </source>
</evidence>
<gene>
    <name evidence="2" type="ORF">DET54_12562</name>
    <name evidence="1" type="ORF">DET56_101678</name>
</gene>
<accession>A0A855Y400</accession>
<reference evidence="1 3" key="1">
    <citation type="submission" date="2018-05" db="EMBL/GenBank/DDBJ databases">
        <title>Freshwater and sediment microbial communities from various areas in North America, analyzing microbe dynamics in response to fracking.</title>
        <authorList>
            <person name="Lamendella R."/>
        </authorList>
    </citation>
    <scope>NUCLEOTIDE SEQUENCE [LARGE SCALE GENOMIC DNA]</scope>
    <source>
        <strain evidence="1 3">DB-3</strain>
        <strain evidence="2 4">NG-13</strain>
    </source>
</reference>
<dbReference type="Proteomes" id="UP000247078">
    <property type="component" value="Unassembled WGS sequence"/>
</dbReference>
<proteinExistence type="predicted"/>
<sequence>MQSCAFWRASHSVAMVDARKFWHHGVAIVLHQVLPSRKCARDGSMSTALMHAVQPREELPHQAQHLILTRLALHKPRPVLPFTSKASFKSEKTT</sequence>
<dbReference type="RefSeq" id="WP_109998218.1">
    <property type="nucleotide sequence ID" value="NZ_QGTZ01000001.1"/>
</dbReference>
<keyword evidence="4" id="KW-1185">Reference proteome</keyword>
<dbReference type="AlphaFoldDB" id="A0A855Y400"/>